<dbReference type="AlphaFoldDB" id="A0A9P0GH39"/>
<evidence type="ECO:0000259" key="2">
    <source>
        <dbReference type="Pfam" id="PF14291"/>
    </source>
</evidence>
<dbReference type="InterPro" id="IPR025398">
    <property type="entry name" value="DUF4371"/>
</dbReference>
<accession>A0A9P0GH39</accession>
<dbReference type="Pfam" id="PF05699">
    <property type="entry name" value="Dimer_Tnp_hAT"/>
    <property type="match status" value="1"/>
</dbReference>
<dbReference type="OrthoDB" id="8196265at2759"/>
<dbReference type="InterPro" id="IPR008906">
    <property type="entry name" value="HATC_C_dom"/>
</dbReference>
<protein>
    <recommendedName>
        <fullName evidence="5">Zinc finger MYM-type protein 1-like</fullName>
    </recommendedName>
</protein>
<dbReference type="InterPro" id="IPR012337">
    <property type="entry name" value="RNaseH-like_sf"/>
</dbReference>
<dbReference type="GO" id="GO:0046983">
    <property type="term" value="F:protein dimerization activity"/>
    <property type="evidence" value="ECO:0007669"/>
    <property type="project" value="InterPro"/>
</dbReference>
<name>A0A9P0GH39_9CUCU</name>
<sequence length="717" mass="83428">MDECRCVIDQLLEKPFSLYHFAEKKEIIENGRPTPILNDFKKESKKVVRYFKFSWYSENSWLCGCMKNRLYCWPCLLFSTEKNGWTSSGVNDLNSFRALKRRHEISPLHVRCVANLIQFGKTRIESCLNQAFKANIAKYNEIVKNNRYIVSTLIDAVCYLAKQELPFRGHFEGDDSDNRGNYRELLTLIAKKDQKFCQHLETSTVFSGVSSDIQNDIIEAISTFVMDEIKSEIAGASFVAVILDESTDVSNQSQLSVVFRYVCPDGDVCERFLKFVNVSDERSAGPLSEILFSVLNEFKCGNKLIAQTYDGAAVMSGQHNGLQKLVRDKYQDAIFVHCYAHRLNLVLQQSVEHIRECKIFFQTLSGLAAFFSKSSKRAAALDKLVQKRLPKVASTRWIYTGRLVEVVSCIRSELLELFKEMHTDTATWDGETRICSKGFYITLQEFDFNFFLNLFEIILPKSEILFDILQKTMYDIGFCTRKVNEFLEFLQLERKNFESLWLKQEKFVNDDVSKPNKRQRITNINNDKETSYRRLFFEIFDTMIIQLKNRFSDLKHLECLALYDFDNFKNYAKKFPDSAFHQLLKLYGQKFDTVKLKTELTVLYNDPDYVQKNLQAFYQYLKSSELDSAFPEAFKLANLFLTIPATSASVERSFSAMKRIKTCQRNTQLQDRMSSLSLISIEKRFLNGLMAKPSFYDSVINIFANKENRRIDLKYKQ</sequence>
<feature type="domain" description="DUF4371" evidence="2">
    <location>
        <begin position="129"/>
        <end position="321"/>
    </location>
</feature>
<feature type="domain" description="HAT C-terminal dimerisation" evidence="1">
    <location>
        <begin position="620"/>
        <end position="676"/>
    </location>
</feature>
<gene>
    <name evidence="3" type="ORF">PSYICH_LOCUS11376</name>
</gene>
<dbReference type="PANTHER" id="PTHR45749">
    <property type="match status" value="1"/>
</dbReference>
<dbReference type="EMBL" id="OV651817">
    <property type="protein sequence ID" value="CAH1110586.1"/>
    <property type="molecule type" value="Genomic_DNA"/>
</dbReference>
<organism evidence="3 4">
    <name type="scientific">Psylliodes chrysocephalus</name>
    <dbReference type="NCBI Taxonomy" id="3402493"/>
    <lineage>
        <taxon>Eukaryota</taxon>
        <taxon>Metazoa</taxon>
        <taxon>Ecdysozoa</taxon>
        <taxon>Arthropoda</taxon>
        <taxon>Hexapoda</taxon>
        <taxon>Insecta</taxon>
        <taxon>Pterygota</taxon>
        <taxon>Neoptera</taxon>
        <taxon>Endopterygota</taxon>
        <taxon>Coleoptera</taxon>
        <taxon>Polyphaga</taxon>
        <taxon>Cucujiformia</taxon>
        <taxon>Chrysomeloidea</taxon>
        <taxon>Chrysomelidae</taxon>
        <taxon>Galerucinae</taxon>
        <taxon>Alticini</taxon>
        <taxon>Psylliodes</taxon>
    </lineage>
</organism>
<evidence type="ECO:0000313" key="4">
    <source>
        <dbReference type="Proteomes" id="UP001153636"/>
    </source>
</evidence>
<proteinExistence type="predicted"/>
<dbReference type="SUPFAM" id="SSF53098">
    <property type="entry name" value="Ribonuclease H-like"/>
    <property type="match status" value="1"/>
</dbReference>
<evidence type="ECO:0000313" key="3">
    <source>
        <dbReference type="EMBL" id="CAH1110586.1"/>
    </source>
</evidence>
<evidence type="ECO:0000259" key="1">
    <source>
        <dbReference type="Pfam" id="PF05699"/>
    </source>
</evidence>
<dbReference type="Proteomes" id="UP001153636">
    <property type="component" value="Chromosome 5"/>
</dbReference>
<dbReference type="PANTHER" id="PTHR45749:SF28">
    <property type="entry name" value="ZINC FINGER MYM-TYPE PROTEIN 1-LIKE-RELATED"/>
    <property type="match status" value="1"/>
</dbReference>
<dbReference type="Pfam" id="PF14291">
    <property type="entry name" value="DUF4371"/>
    <property type="match status" value="1"/>
</dbReference>
<evidence type="ECO:0008006" key="5">
    <source>
        <dbReference type="Google" id="ProtNLM"/>
    </source>
</evidence>
<reference evidence="3" key="1">
    <citation type="submission" date="2022-01" db="EMBL/GenBank/DDBJ databases">
        <authorList>
            <person name="King R."/>
        </authorList>
    </citation>
    <scope>NUCLEOTIDE SEQUENCE</scope>
</reference>
<keyword evidence="4" id="KW-1185">Reference proteome</keyword>